<feature type="transmembrane region" description="Helical" evidence="1">
    <location>
        <begin position="410"/>
        <end position="433"/>
    </location>
</feature>
<name>A0A9P8RMR7_9PEZI</name>
<gene>
    <name evidence="2" type="ORF">GP486_005428</name>
</gene>
<dbReference type="PANTHER" id="PTHR37576">
    <property type="entry name" value="DEFECT AT LOW TEMPERATURE PROTEIN 1"/>
    <property type="match status" value="1"/>
</dbReference>
<accession>A0A9P8RMR7</accession>
<reference evidence="2" key="1">
    <citation type="submission" date="2021-03" db="EMBL/GenBank/DDBJ databases">
        <title>Comparative genomics and phylogenomic investigation of the class Geoglossomycetes provide insights into ecological specialization and systematics.</title>
        <authorList>
            <person name="Melie T."/>
            <person name="Pirro S."/>
            <person name="Miller A.N."/>
            <person name="Quandt A."/>
        </authorList>
    </citation>
    <scope>NUCLEOTIDE SEQUENCE</scope>
    <source>
        <strain evidence="2">CAQ_001_2017</strain>
    </source>
</reference>
<keyword evidence="1" id="KW-0812">Transmembrane</keyword>
<comment type="caution">
    <text evidence="2">The sequence shown here is derived from an EMBL/GenBank/DDBJ whole genome shotgun (WGS) entry which is preliminary data.</text>
</comment>
<evidence type="ECO:0000313" key="3">
    <source>
        <dbReference type="Proteomes" id="UP000750711"/>
    </source>
</evidence>
<dbReference type="PANTHER" id="PTHR37576:SF2">
    <property type="entry name" value="DEFECT AT LOW TEMPERATURE PROTEIN 1"/>
    <property type="match status" value="1"/>
</dbReference>
<evidence type="ECO:0008006" key="4">
    <source>
        <dbReference type="Google" id="ProtNLM"/>
    </source>
</evidence>
<protein>
    <recommendedName>
        <fullName evidence="4">Transmembrane protein</fullName>
    </recommendedName>
</protein>
<keyword evidence="1" id="KW-1133">Transmembrane helix</keyword>
<dbReference type="Proteomes" id="UP000750711">
    <property type="component" value="Unassembled WGS sequence"/>
</dbReference>
<feature type="transmembrane region" description="Helical" evidence="1">
    <location>
        <begin position="78"/>
        <end position="98"/>
    </location>
</feature>
<dbReference type="Pfam" id="PF11374">
    <property type="entry name" value="DUF3176"/>
    <property type="match status" value="1"/>
</dbReference>
<dbReference type="AlphaFoldDB" id="A0A9P8RMR7"/>
<dbReference type="EMBL" id="JAGHQM010001012">
    <property type="protein sequence ID" value="KAH0556782.1"/>
    <property type="molecule type" value="Genomic_DNA"/>
</dbReference>
<evidence type="ECO:0000313" key="2">
    <source>
        <dbReference type="EMBL" id="KAH0556782.1"/>
    </source>
</evidence>
<organism evidence="2 3">
    <name type="scientific">Trichoglossum hirsutum</name>
    <dbReference type="NCBI Taxonomy" id="265104"/>
    <lineage>
        <taxon>Eukaryota</taxon>
        <taxon>Fungi</taxon>
        <taxon>Dikarya</taxon>
        <taxon>Ascomycota</taxon>
        <taxon>Pezizomycotina</taxon>
        <taxon>Geoglossomycetes</taxon>
        <taxon>Geoglossales</taxon>
        <taxon>Geoglossaceae</taxon>
        <taxon>Trichoglossum</taxon>
    </lineage>
</organism>
<dbReference type="InterPro" id="IPR021514">
    <property type="entry name" value="DUF3176"/>
</dbReference>
<keyword evidence="1" id="KW-0472">Membrane</keyword>
<keyword evidence="3" id="KW-1185">Reference proteome</keyword>
<proteinExistence type="predicted"/>
<feature type="transmembrane region" description="Helical" evidence="1">
    <location>
        <begin position="27"/>
        <end position="51"/>
    </location>
</feature>
<evidence type="ECO:0000256" key="1">
    <source>
        <dbReference type="SAM" id="Phobius"/>
    </source>
</evidence>
<sequence>MGASSYIIVRSHGQAVSSWKIQPTVSIALLSSVSNFAIGTALPIGVAITWWRSTLRGNTLVKLHHIWNRGMRWDSAPFLLTDFTVGKVAIVAMVISATKFLNNPLLQRATSIKTEIIASPEAMKLDLARIIPDMWMGTIFNDSALLVTTSSQSLTIAQQWWRNDTIITKSEDDYHCNGVCQGAVAGAGLRYDCVSNTTTLDFSTVENNWKTVFSVNMTMPETSPESPFILLEILYSSAVSSACMATLTLETCNISTAVVEYPITIQNTTVALEYPKLRNKTIVSKYVSVGDTRLGRIGAPAGPLAGISSLFGSYMGCNITAAADISAGSNIVSGVCLPGALYKDSEGLLLDKTAAEKCRFTWFSPTDYILSSLDDYMFRAALRIGNGTETQNFTVQRSTPRLVFQSDYRYLGAALGVVALALFATITLLWGWWELDRSVTLSPLETARALQASMAEHEIRASEIHEILKEAGNARFRGGEKSDGLLSNGRA</sequence>